<evidence type="ECO:0000313" key="1">
    <source>
        <dbReference type="EMBL" id="KAF2621864.1"/>
    </source>
</evidence>
<dbReference type="Proteomes" id="UP000799754">
    <property type="component" value="Unassembled WGS sequence"/>
</dbReference>
<accession>A0ACB6RLQ5</accession>
<keyword evidence="2" id="KW-1185">Reference proteome</keyword>
<sequence>MAEDKPRPALDDPNAYVLYRYHPSQIAAIIFVVLFALTTILHLFQLIKKRTWYFIPLVVGGAFETIGFVGRVLSKNDVWALGPFIMQSLLILVAPALFAASIYIILGRVILMVDGERYSLVRQKWLTKTFVAGDVLSFMMQGSGGGIMAGGTLNSMETGEKIIIGGLFVQLVFFAFFVCVAGDFHRRLIKDIPVKKRYTPAALFRKARHSDFDSSNIPITAVLSREAVHELPWKRHLYVLYAVSALILIRSIFRVIEYIQGNAGYLLSHEVYLYVFDATLMFFVMITFNWVHPSQVTNLYQKRQSAHGTVELQQTHDEYLGHNNSSDISHGKPESRVGIFV</sequence>
<reference evidence="1" key="1">
    <citation type="journal article" date="2020" name="Stud. Mycol.">
        <title>101 Dothideomycetes genomes: a test case for predicting lifestyles and emergence of pathogens.</title>
        <authorList>
            <person name="Haridas S."/>
            <person name="Albert R."/>
            <person name="Binder M."/>
            <person name="Bloem J."/>
            <person name="Labutti K."/>
            <person name="Salamov A."/>
            <person name="Andreopoulos B."/>
            <person name="Baker S."/>
            <person name="Barry K."/>
            <person name="Bills G."/>
            <person name="Bluhm B."/>
            <person name="Cannon C."/>
            <person name="Castanera R."/>
            <person name="Culley D."/>
            <person name="Daum C."/>
            <person name="Ezra D."/>
            <person name="Gonzalez J."/>
            <person name="Henrissat B."/>
            <person name="Kuo A."/>
            <person name="Liang C."/>
            <person name="Lipzen A."/>
            <person name="Lutzoni F."/>
            <person name="Magnuson J."/>
            <person name="Mondo S."/>
            <person name="Nolan M."/>
            <person name="Ohm R."/>
            <person name="Pangilinan J."/>
            <person name="Park H.-J."/>
            <person name="Ramirez L."/>
            <person name="Alfaro M."/>
            <person name="Sun H."/>
            <person name="Tritt A."/>
            <person name="Yoshinaga Y."/>
            <person name="Zwiers L.-H."/>
            <person name="Turgeon B."/>
            <person name="Goodwin S."/>
            <person name="Spatafora J."/>
            <person name="Crous P."/>
            <person name="Grigoriev I."/>
        </authorList>
    </citation>
    <scope>NUCLEOTIDE SEQUENCE</scope>
    <source>
        <strain evidence="1">CBS 525.71</strain>
    </source>
</reference>
<dbReference type="EMBL" id="MU006750">
    <property type="protein sequence ID" value="KAF2621864.1"/>
    <property type="molecule type" value="Genomic_DNA"/>
</dbReference>
<proteinExistence type="predicted"/>
<organism evidence="1 2">
    <name type="scientific">Macroventuria anomochaeta</name>
    <dbReference type="NCBI Taxonomy" id="301207"/>
    <lineage>
        <taxon>Eukaryota</taxon>
        <taxon>Fungi</taxon>
        <taxon>Dikarya</taxon>
        <taxon>Ascomycota</taxon>
        <taxon>Pezizomycotina</taxon>
        <taxon>Dothideomycetes</taxon>
        <taxon>Pleosporomycetidae</taxon>
        <taxon>Pleosporales</taxon>
        <taxon>Pleosporineae</taxon>
        <taxon>Didymellaceae</taxon>
        <taxon>Macroventuria</taxon>
    </lineage>
</organism>
<comment type="caution">
    <text evidence="1">The sequence shown here is derived from an EMBL/GenBank/DDBJ whole genome shotgun (WGS) entry which is preliminary data.</text>
</comment>
<evidence type="ECO:0000313" key="2">
    <source>
        <dbReference type="Proteomes" id="UP000799754"/>
    </source>
</evidence>
<gene>
    <name evidence="1" type="ORF">BU25DRAFT_228722</name>
</gene>
<name>A0ACB6RLQ5_9PLEO</name>
<protein>
    <submittedName>
        <fullName evidence="1">RTA1-domain-containing protein</fullName>
    </submittedName>
</protein>